<dbReference type="InterPro" id="IPR001765">
    <property type="entry name" value="Carbonic_anhydrase"/>
</dbReference>
<keyword evidence="10" id="KW-1185">Reference proteome</keyword>
<dbReference type="InterPro" id="IPR036874">
    <property type="entry name" value="Carbonic_anhydrase_sf"/>
</dbReference>
<protein>
    <recommendedName>
        <fullName evidence="3 8">Carbonic anhydrase</fullName>
        <ecNumber evidence="3 8">4.2.1.1</ecNumber>
    </recommendedName>
    <alternativeName>
        <fullName evidence="8">Carbonate dehydratase</fullName>
    </alternativeName>
</protein>
<dbReference type="EC" id="4.2.1.1" evidence="3 8"/>
<comment type="cofactor">
    <cofactor evidence="1">
        <name>Zn(2+)</name>
        <dbReference type="ChEBI" id="CHEBI:29105"/>
    </cofactor>
</comment>
<dbReference type="EMBL" id="CP092471">
    <property type="protein sequence ID" value="UVI39862.1"/>
    <property type="molecule type" value="Genomic_DNA"/>
</dbReference>
<dbReference type="Gene3D" id="3.40.1050.10">
    <property type="entry name" value="Carbonic anhydrase"/>
    <property type="match status" value="1"/>
</dbReference>
<dbReference type="InterPro" id="IPR045066">
    <property type="entry name" value="Beta_CA_cladeB"/>
</dbReference>
<evidence type="ECO:0000256" key="4">
    <source>
        <dbReference type="ARBA" id="ARBA00022723"/>
    </source>
</evidence>
<comment type="similarity">
    <text evidence="2 8">Belongs to the beta-class carbonic anhydrase family.</text>
</comment>
<evidence type="ECO:0000256" key="7">
    <source>
        <dbReference type="ARBA" id="ARBA00048348"/>
    </source>
</evidence>
<comment type="function">
    <text evidence="8">Reversible hydration of carbon dioxide.</text>
</comment>
<evidence type="ECO:0000256" key="6">
    <source>
        <dbReference type="ARBA" id="ARBA00023239"/>
    </source>
</evidence>
<keyword evidence="6 8" id="KW-0456">Lyase</keyword>
<dbReference type="Pfam" id="PF00484">
    <property type="entry name" value="Pro_CA"/>
    <property type="match status" value="1"/>
</dbReference>
<keyword evidence="4" id="KW-0479">Metal-binding</keyword>
<reference evidence="9" key="1">
    <citation type="submission" date="2022-02" db="EMBL/GenBank/DDBJ databases">
        <title>Qipengyuania spongiae sp. nov., isolated from marine sponge.</title>
        <authorList>
            <person name="Li Z."/>
            <person name="Zhang M."/>
        </authorList>
    </citation>
    <scope>NUCLEOTIDE SEQUENCE</scope>
    <source>
        <strain evidence="9">PHS-Z21</strain>
    </source>
</reference>
<evidence type="ECO:0000256" key="3">
    <source>
        <dbReference type="ARBA" id="ARBA00012925"/>
    </source>
</evidence>
<evidence type="ECO:0000256" key="8">
    <source>
        <dbReference type="RuleBase" id="RU003956"/>
    </source>
</evidence>
<organism evidence="9 10">
    <name type="scientific">Qipengyuania spongiae</name>
    <dbReference type="NCBI Taxonomy" id="2909673"/>
    <lineage>
        <taxon>Bacteria</taxon>
        <taxon>Pseudomonadati</taxon>
        <taxon>Pseudomonadota</taxon>
        <taxon>Alphaproteobacteria</taxon>
        <taxon>Sphingomonadales</taxon>
        <taxon>Erythrobacteraceae</taxon>
        <taxon>Qipengyuania</taxon>
    </lineage>
</organism>
<sequence>MEQLMKGVTRFRDDVYPEQKQRLETLGREGQSPATLMISCSDSRVVPELITQSEPGELFVIRNAGNIVPPWQRVNGGVTSTIEYAVVGLGVTDIVVCGHADCGAMKAHYAPEGALDGMPAVKEWIGHSTAAHSVVEACCASAGEGEKIDRLVEENVILQLTHLRSHPCVATALAKGELRLHGWVFDIAEGAIRALDGETGKFRLMDTDAVPVADLGGRAIQKREAA</sequence>
<evidence type="ECO:0000313" key="10">
    <source>
        <dbReference type="Proteomes" id="UP001065265"/>
    </source>
</evidence>
<accession>A0ABY5SZC1</accession>
<dbReference type="PANTHER" id="PTHR11002:SF76">
    <property type="entry name" value="CARBONIC ANHYDRASE"/>
    <property type="match status" value="1"/>
</dbReference>
<comment type="catalytic activity">
    <reaction evidence="7 8">
        <text>hydrogencarbonate + H(+) = CO2 + H2O</text>
        <dbReference type="Rhea" id="RHEA:10748"/>
        <dbReference type="ChEBI" id="CHEBI:15377"/>
        <dbReference type="ChEBI" id="CHEBI:15378"/>
        <dbReference type="ChEBI" id="CHEBI:16526"/>
        <dbReference type="ChEBI" id="CHEBI:17544"/>
        <dbReference type="EC" id="4.2.1.1"/>
    </reaction>
</comment>
<dbReference type="SMART" id="SM00947">
    <property type="entry name" value="Pro_CA"/>
    <property type="match status" value="1"/>
</dbReference>
<name>A0ABY5SZC1_9SPHN</name>
<evidence type="ECO:0000256" key="1">
    <source>
        <dbReference type="ARBA" id="ARBA00001947"/>
    </source>
</evidence>
<dbReference type="PROSITE" id="PS00704">
    <property type="entry name" value="PROK_CO2_ANHYDRASE_1"/>
    <property type="match status" value="1"/>
</dbReference>
<dbReference type="SUPFAM" id="SSF53056">
    <property type="entry name" value="beta-carbonic anhydrase, cab"/>
    <property type="match status" value="1"/>
</dbReference>
<dbReference type="Proteomes" id="UP001065265">
    <property type="component" value="Chromosome"/>
</dbReference>
<dbReference type="CDD" id="cd00884">
    <property type="entry name" value="beta_CA_cladeB"/>
    <property type="match status" value="1"/>
</dbReference>
<keyword evidence="5 8" id="KW-0862">Zinc</keyword>
<evidence type="ECO:0000256" key="5">
    <source>
        <dbReference type="ARBA" id="ARBA00022833"/>
    </source>
</evidence>
<dbReference type="PANTHER" id="PTHR11002">
    <property type="entry name" value="CARBONIC ANHYDRASE"/>
    <property type="match status" value="1"/>
</dbReference>
<gene>
    <name evidence="9" type="ORF">L1F33_02550</name>
</gene>
<dbReference type="InterPro" id="IPR015892">
    <property type="entry name" value="Carbonic_anhydrase_CS"/>
</dbReference>
<evidence type="ECO:0000313" key="9">
    <source>
        <dbReference type="EMBL" id="UVI39862.1"/>
    </source>
</evidence>
<dbReference type="RefSeq" id="WP_265559616.1">
    <property type="nucleotide sequence ID" value="NZ_CP092471.1"/>
</dbReference>
<dbReference type="PROSITE" id="PS00705">
    <property type="entry name" value="PROK_CO2_ANHYDRASE_2"/>
    <property type="match status" value="1"/>
</dbReference>
<evidence type="ECO:0000256" key="2">
    <source>
        <dbReference type="ARBA" id="ARBA00006217"/>
    </source>
</evidence>
<proteinExistence type="inferred from homology"/>